<evidence type="ECO:0000313" key="1">
    <source>
        <dbReference type="EMBL" id="GGQ01175.1"/>
    </source>
</evidence>
<dbReference type="InterPro" id="IPR021936">
    <property type="entry name" value="DUF3549"/>
</dbReference>
<dbReference type="RefSeq" id="WP_188959187.1">
    <property type="nucleotide sequence ID" value="NZ_BMQW01000017.1"/>
</dbReference>
<evidence type="ECO:0000313" key="2">
    <source>
        <dbReference type="Proteomes" id="UP000654004"/>
    </source>
</evidence>
<dbReference type="EMBL" id="BMQW01000017">
    <property type="protein sequence ID" value="GGQ01175.1"/>
    <property type="molecule type" value="Genomic_DNA"/>
</dbReference>
<comment type="caution">
    <text evidence="1">The sequence shown here is derived from an EMBL/GenBank/DDBJ whole genome shotgun (WGS) entry which is preliminary data.</text>
</comment>
<proteinExistence type="predicted"/>
<organism evidence="1 2">
    <name type="scientific">Shewanella ulleungensis</name>
    <dbReference type="NCBI Taxonomy" id="2282699"/>
    <lineage>
        <taxon>Bacteria</taxon>
        <taxon>Pseudomonadati</taxon>
        <taxon>Pseudomonadota</taxon>
        <taxon>Gammaproteobacteria</taxon>
        <taxon>Alteromonadales</taxon>
        <taxon>Shewanellaceae</taxon>
        <taxon>Shewanella</taxon>
    </lineage>
</organism>
<sequence length="337" mass="38111">MTEITTLSQFLTTANTQFQIYDLGRRVQHIDMLAFQQIDSLLAPYPYPIQGHAQFAIVFWQQQQQPYIWFVKLPLDEQGLLSPAPRTQFIKMILEALGRDPTQTLSDEQQEQLANHPFSFKPNQNKLALFNALVRLQLGQSASSQYEFAAQYLSGQAPADTWQQLGLQGLADICVRAHQFDHLDDIINTFDHAPIEVQAALCQCLEHIAIDRRLAERLLQLLSQADANLKVMYLAALASDTQLSMVAIKQLNEQQLLNDNHLITIAVRNWLALKDDATRKVYLEALAKQPQHFFNQVFADIVAIPSLRQGLLTDLRHPDRSIQLATAIGGLFKATSL</sequence>
<keyword evidence="2" id="KW-1185">Reference proteome</keyword>
<dbReference type="Proteomes" id="UP000654004">
    <property type="component" value="Unassembled WGS sequence"/>
</dbReference>
<name>A0ABQ2QWI1_9GAMM</name>
<dbReference type="Pfam" id="PF12069">
    <property type="entry name" value="DUF3549"/>
    <property type="match status" value="1"/>
</dbReference>
<protein>
    <recommendedName>
        <fullName evidence="3">DUF3549 family protein</fullName>
    </recommendedName>
</protein>
<evidence type="ECO:0008006" key="3">
    <source>
        <dbReference type="Google" id="ProtNLM"/>
    </source>
</evidence>
<accession>A0ABQ2QWI1</accession>
<reference evidence="2" key="1">
    <citation type="journal article" date="2019" name="Int. J. Syst. Evol. Microbiol.">
        <title>The Global Catalogue of Microorganisms (GCM) 10K type strain sequencing project: providing services to taxonomists for standard genome sequencing and annotation.</title>
        <authorList>
            <consortium name="The Broad Institute Genomics Platform"/>
            <consortium name="The Broad Institute Genome Sequencing Center for Infectious Disease"/>
            <person name="Wu L."/>
            <person name="Ma J."/>
        </authorList>
    </citation>
    <scope>NUCLEOTIDE SEQUENCE [LARGE SCALE GENOMIC DNA]</scope>
    <source>
        <strain evidence="2">JCM 32305</strain>
    </source>
</reference>
<gene>
    <name evidence="1" type="ORF">GCM10009410_38480</name>
</gene>